<dbReference type="InterPro" id="IPR055170">
    <property type="entry name" value="GFO_IDH_MocA-like_dom"/>
</dbReference>
<dbReference type="SUPFAM" id="SSF51735">
    <property type="entry name" value="NAD(P)-binding Rossmann-fold domains"/>
    <property type="match status" value="1"/>
</dbReference>
<keyword evidence="4" id="KW-1185">Reference proteome</keyword>
<dbReference type="Pfam" id="PF22725">
    <property type="entry name" value="GFO_IDH_MocA_C3"/>
    <property type="match status" value="1"/>
</dbReference>
<dbReference type="RefSeq" id="WP_106659545.1">
    <property type="nucleotide sequence ID" value="NZ_PJEO01000028.1"/>
</dbReference>
<dbReference type="OrthoDB" id="9771072at2"/>
<comment type="caution">
    <text evidence="3">The sequence shown here is derived from an EMBL/GenBank/DDBJ whole genome shotgun (WGS) entry which is preliminary data.</text>
</comment>
<protein>
    <submittedName>
        <fullName evidence="3">Gfo/Idh/MocA family oxidoreductase</fullName>
    </submittedName>
</protein>
<dbReference type="Gene3D" id="3.30.360.10">
    <property type="entry name" value="Dihydrodipicolinate Reductase, domain 2"/>
    <property type="match status" value="1"/>
</dbReference>
<dbReference type="InterPro" id="IPR000683">
    <property type="entry name" value="Gfo/Idh/MocA-like_OxRdtase_N"/>
</dbReference>
<dbReference type="Proteomes" id="UP000233435">
    <property type="component" value="Unassembled WGS sequence"/>
</dbReference>
<evidence type="ECO:0000259" key="2">
    <source>
        <dbReference type="Pfam" id="PF22725"/>
    </source>
</evidence>
<proteinExistence type="predicted"/>
<dbReference type="Gene3D" id="3.40.50.720">
    <property type="entry name" value="NAD(P)-binding Rossmann-like Domain"/>
    <property type="match status" value="1"/>
</dbReference>
<dbReference type="InterPro" id="IPR036291">
    <property type="entry name" value="NAD(P)-bd_dom_sf"/>
</dbReference>
<evidence type="ECO:0000313" key="4">
    <source>
        <dbReference type="Proteomes" id="UP000233435"/>
    </source>
</evidence>
<evidence type="ECO:0000313" key="3">
    <source>
        <dbReference type="EMBL" id="PKQ45331.1"/>
    </source>
</evidence>
<dbReference type="PANTHER" id="PTHR43818">
    <property type="entry name" value="BCDNA.GH03377"/>
    <property type="match status" value="1"/>
</dbReference>
<accession>A0A2N3HK67</accession>
<name>A0A2N3HK67_9FLAO</name>
<dbReference type="AlphaFoldDB" id="A0A2N3HK67"/>
<dbReference type="InterPro" id="IPR050463">
    <property type="entry name" value="Gfo/Idh/MocA_oxidrdct_glycsds"/>
</dbReference>
<reference evidence="3 4" key="1">
    <citation type="submission" date="2017-12" db="EMBL/GenBank/DDBJ databases">
        <title>Confluentibacter flavum sp. nov., isolated from the saline lake.</title>
        <authorList>
            <person name="Yu L."/>
        </authorList>
    </citation>
    <scope>NUCLEOTIDE SEQUENCE [LARGE SCALE GENOMIC DNA]</scope>
    <source>
        <strain evidence="3 4">3B</strain>
    </source>
</reference>
<dbReference type="SUPFAM" id="SSF55347">
    <property type="entry name" value="Glyceraldehyde-3-phosphate dehydrogenase-like, C-terminal domain"/>
    <property type="match status" value="1"/>
</dbReference>
<gene>
    <name evidence="3" type="ORF">CSW08_08945</name>
</gene>
<evidence type="ECO:0000259" key="1">
    <source>
        <dbReference type="Pfam" id="PF01408"/>
    </source>
</evidence>
<feature type="domain" description="GFO/IDH/MocA-like oxidoreductase" evidence="2">
    <location>
        <begin position="165"/>
        <end position="295"/>
    </location>
</feature>
<dbReference type="GO" id="GO:0000166">
    <property type="term" value="F:nucleotide binding"/>
    <property type="evidence" value="ECO:0007669"/>
    <property type="project" value="InterPro"/>
</dbReference>
<sequence length="396" mass="44147">MKRKEFLTKSALLSVSVISATSVFGVISNTTLNKTIKIGVIGTGDRGSGLISILNDIDGIDVFAVCDILDFRLKNGLSKTNNRAKSYINYKDLLDDKEIDAVLIATPFNTHAQIAIDAVDAGKHVYCEKTMAKGLKGIDALVSKVSNSNLIFQTGHQYHSSKLYKHIVDLIKSGEIGDIASFECQWNRNGNWRRPVSDPALERVINWRMYKEYSGGLVAELCSHQIDFVSWVLGENPKKIMGTGGIDFWKDGRETYDNIYLLYEYPSGVKATFKCLTSNSLNDYQIKVQGSMGTIIIGTEEAWVYYEEKGKKEFNDIDGVSGATSQNYSNANGKLINVSHLDPSKQALIDFRDAIINNDQPISNLYTGAHTAIAVQMSLDAMYNNTIEYWKEDYNF</sequence>
<dbReference type="Pfam" id="PF01408">
    <property type="entry name" value="GFO_IDH_MocA"/>
    <property type="match status" value="1"/>
</dbReference>
<organism evidence="3 4">
    <name type="scientific">Confluentibacter flavum</name>
    <dbReference type="NCBI Taxonomy" id="1909700"/>
    <lineage>
        <taxon>Bacteria</taxon>
        <taxon>Pseudomonadati</taxon>
        <taxon>Bacteroidota</taxon>
        <taxon>Flavobacteriia</taxon>
        <taxon>Flavobacteriales</taxon>
        <taxon>Flavobacteriaceae</taxon>
        <taxon>Confluentibacter</taxon>
    </lineage>
</organism>
<feature type="domain" description="Gfo/Idh/MocA-like oxidoreductase N-terminal" evidence="1">
    <location>
        <begin position="36"/>
        <end position="156"/>
    </location>
</feature>
<dbReference type="PANTHER" id="PTHR43818:SF12">
    <property type="entry name" value="NADH-DEPENDENT DEHYDROGENASE-RELATED"/>
    <property type="match status" value="1"/>
</dbReference>
<dbReference type="EMBL" id="PJEO01000028">
    <property type="protein sequence ID" value="PKQ45331.1"/>
    <property type="molecule type" value="Genomic_DNA"/>
</dbReference>